<keyword evidence="1" id="KW-0285">Flavoprotein</keyword>
<dbReference type="Pfam" id="PF07992">
    <property type="entry name" value="Pyr_redox_2"/>
    <property type="match status" value="1"/>
</dbReference>
<name>A0A6N7ELY5_9MICO</name>
<dbReference type="InterPro" id="IPR036188">
    <property type="entry name" value="FAD/NAD-bd_sf"/>
</dbReference>
<dbReference type="RefSeq" id="WP_152196053.1">
    <property type="nucleotide sequence ID" value="NZ_VUKD01000004.1"/>
</dbReference>
<dbReference type="AlphaFoldDB" id="A0A6N7ELY5"/>
<keyword evidence="2" id="KW-0560">Oxidoreductase</keyword>
<dbReference type="PANTHER" id="PTHR48105">
    <property type="entry name" value="THIOREDOXIN REDUCTASE 1-RELATED-RELATED"/>
    <property type="match status" value="1"/>
</dbReference>
<evidence type="ECO:0000256" key="3">
    <source>
        <dbReference type="ARBA" id="ARBA00048132"/>
    </source>
</evidence>
<keyword evidence="6" id="KW-1185">Reference proteome</keyword>
<comment type="caution">
    <text evidence="5">The sequence shown here is derived from an EMBL/GenBank/DDBJ whole genome shotgun (WGS) entry which is preliminary data.</text>
</comment>
<sequence length="573" mass="60780">MTTHHHPEPSALPVLVVVDADDAARRSSEEALERRFSPDYRVVGAASAAAGLHLLEALATEGADVALVAADLHLPGGGVELLQQAHALHRGAGRVLLFAMDQHHTRIPFGELETLQRATALGLIDFQVAKGWVDPEEWFYPQVQEWLSGWTKAHRPHYVIYRVVGDRWTPRTHRLLDLLSRNSVPFDFVAADSPEGRELIDRHGLDAAQLPAAVHQNGSVLVDPSLGDLAVTHGISTRPEAKTYDLAILGAGPAGLAAAVYGASEGLRTVVVEPQAIGGQAGTSSMIRNYLGFTRGIGGGALAHRAWEQAILFGAEFVFSHPATGVAVRGDQRVVRLADGGEVTAGAVIVATGVTYRRLEIPALERLLGAGVYYGAAGVEAPAVAGRHVFVVGGANSAGQAAVHLAGSAARVTILVRGESLATSMSAYLIRQIEATANIDVRTRTRVSDARGETRLEGLTVEDLRTGRHEEVEAAALFVLIGAEPHTDWLRDVVALDEGGFVMTDRDLPPSSRQQPRPAWPFETSLPGVFAAGDVRHGSVKRVAGAVGEGSVAVGAVHQYLAELVPVEASRRA</sequence>
<dbReference type="OrthoDB" id="109585at2"/>
<dbReference type="GO" id="GO:0004791">
    <property type="term" value="F:thioredoxin-disulfide reductase (NADPH) activity"/>
    <property type="evidence" value="ECO:0007669"/>
    <property type="project" value="UniProtKB-EC"/>
</dbReference>
<comment type="catalytic activity">
    <reaction evidence="3">
        <text>[thioredoxin]-dithiol + NADP(+) = [thioredoxin]-disulfide + NADPH + H(+)</text>
        <dbReference type="Rhea" id="RHEA:20345"/>
        <dbReference type="Rhea" id="RHEA-COMP:10698"/>
        <dbReference type="Rhea" id="RHEA-COMP:10700"/>
        <dbReference type="ChEBI" id="CHEBI:15378"/>
        <dbReference type="ChEBI" id="CHEBI:29950"/>
        <dbReference type="ChEBI" id="CHEBI:50058"/>
        <dbReference type="ChEBI" id="CHEBI:57783"/>
        <dbReference type="ChEBI" id="CHEBI:58349"/>
        <dbReference type="EC" id="1.8.1.9"/>
    </reaction>
</comment>
<proteinExistence type="predicted"/>
<dbReference type="EMBL" id="WHPC01000009">
    <property type="protein sequence ID" value="MPV36264.1"/>
    <property type="molecule type" value="Genomic_DNA"/>
</dbReference>
<dbReference type="InterPro" id="IPR023753">
    <property type="entry name" value="FAD/NAD-binding_dom"/>
</dbReference>
<dbReference type="InterPro" id="IPR050097">
    <property type="entry name" value="Ferredoxin-NADP_redctase_2"/>
</dbReference>
<dbReference type="Gene3D" id="3.50.50.60">
    <property type="entry name" value="FAD/NAD(P)-binding domain"/>
    <property type="match status" value="2"/>
</dbReference>
<dbReference type="SUPFAM" id="SSF51905">
    <property type="entry name" value="FAD/NAD(P)-binding domain"/>
    <property type="match status" value="1"/>
</dbReference>
<organism evidence="5 6">
    <name type="scientific">Georgenia subflava</name>
    <dbReference type="NCBI Taxonomy" id="1622177"/>
    <lineage>
        <taxon>Bacteria</taxon>
        <taxon>Bacillati</taxon>
        <taxon>Actinomycetota</taxon>
        <taxon>Actinomycetes</taxon>
        <taxon>Micrococcales</taxon>
        <taxon>Bogoriellaceae</taxon>
        <taxon>Georgenia</taxon>
    </lineage>
</organism>
<evidence type="ECO:0000259" key="4">
    <source>
        <dbReference type="Pfam" id="PF07992"/>
    </source>
</evidence>
<dbReference type="PRINTS" id="PR00469">
    <property type="entry name" value="PNDRDTASEII"/>
</dbReference>
<evidence type="ECO:0000313" key="5">
    <source>
        <dbReference type="EMBL" id="MPV36264.1"/>
    </source>
</evidence>
<evidence type="ECO:0000256" key="2">
    <source>
        <dbReference type="ARBA" id="ARBA00023002"/>
    </source>
</evidence>
<protein>
    <submittedName>
        <fullName evidence="5">Fused response regulator/thioredoxin-disulfide reductase</fullName>
    </submittedName>
</protein>
<feature type="domain" description="FAD/NAD(P)-binding" evidence="4">
    <location>
        <begin position="244"/>
        <end position="550"/>
    </location>
</feature>
<dbReference type="PRINTS" id="PR00368">
    <property type="entry name" value="FADPNR"/>
</dbReference>
<dbReference type="Proteomes" id="UP000437709">
    <property type="component" value="Unassembled WGS sequence"/>
</dbReference>
<evidence type="ECO:0000313" key="6">
    <source>
        <dbReference type="Proteomes" id="UP000437709"/>
    </source>
</evidence>
<reference evidence="5 6" key="1">
    <citation type="submission" date="2019-10" db="EMBL/GenBank/DDBJ databases">
        <title>Georgenia wutianyii sp. nov. and Georgenia yuyongxinii sp. nov. isolated from plateau pika (Ochotona curzoniae) in the Qinghai-Tibet plateau of China.</title>
        <authorList>
            <person name="Tian Z."/>
        </authorList>
    </citation>
    <scope>NUCLEOTIDE SEQUENCE [LARGE SCALE GENOMIC DNA]</scope>
    <source>
        <strain evidence="5 6">JCM 19765</strain>
    </source>
</reference>
<evidence type="ECO:0000256" key="1">
    <source>
        <dbReference type="ARBA" id="ARBA00022630"/>
    </source>
</evidence>
<dbReference type="Gene3D" id="3.40.50.2300">
    <property type="match status" value="1"/>
</dbReference>
<accession>A0A6N7ELY5</accession>
<gene>
    <name evidence="5" type="ORF">GB881_04235</name>
</gene>